<accession>A0ABU2FLF4</accession>
<feature type="transmembrane region" description="Helical" evidence="7">
    <location>
        <begin position="41"/>
        <end position="66"/>
    </location>
</feature>
<dbReference type="PANTHER" id="PTHR30250:SF10">
    <property type="entry name" value="LIPOPOLYSACCHARIDE BIOSYNTHESIS PROTEIN WZXC"/>
    <property type="match status" value="1"/>
</dbReference>
<keyword evidence="9" id="KW-1185">Reference proteome</keyword>
<gene>
    <name evidence="8" type="ORF">NDI86_05625</name>
</gene>
<evidence type="ECO:0000313" key="8">
    <source>
        <dbReference type="EMBL" id="MDS0281596.1"/>
    </source>
</evidence>
<evidence type="ECO:0000256" key="2">
    <source>
        <dbReference type="ARBA" id="ARBA00007430"/>
    </source>
</evidence>
<keyword evidence="4 7" id="KW-0812">Transmembrane</keyword>
<feature type="transmembrane region" description="Helical" evidence="7">
    <location>
        <begin position="461"/>
        <end position="479"/>
    </location>
</feature>
<dbReference type="EMBL" id="JAMQOS010000001">
    <property type="protein sequence ID" value="MDS0281596.1"/>
    <property type="molecule type" value="Genomic_DNA"/>
</dbReference>
<feature type="transmembrane region" description="Helical" evidence="7">
    <location>
        <begin position="398"/>
        <end position="416"/>
    </location>
</feature>
<evidence type="ECO:0000256" key="6">
    <source>
        <dbReference type="ARBA" id="ARBA00023136"/>
    </source>
</evidence>
<evidence type="ECO:0000313" key="9">
    <source>
        <dbReference type="Proteomes" id="UP001268864"/>
    </source>
</evidence>
<evidence type="ECO:0000256" key="3">
    <source>
        <dbReference type="ARBA" id="ARBA00022475"/>
    </source>
</evidence>
<feature type="transmembrane region" description="Helical" evidence="7">
    <location>
        <begin position="161"/>
        <end position="181"/>
    </location>
</feature>
<feature type="transmembrane region" description="Helical" evidence="7">
    <location>
        <begin position="428"/>
        <end position="449"/>
    </location>
</feature>
<feature type="transmembrane region" description="Helical" evidence="7">
    <location>
        <begin position="374"/>
        <end position="392"/>
    </location>
</feature>
<name>A0ABU2FLF4_9EURY</name>
<organism evidence="8 9">
    <name type="scientific">Haloarcula onubensis</name>
    <dbReference type="NCBI Taxonomy" id="2950539"/>
    <lineage>
        <taxon>Archaea</taxon>
        <taxon>Methanobacteriati</taxon>
        <taxon>Methanobacteriota</taxon>
        <taxon>Stenosarchaea group</taxon>
        <taxon>Halobacteria</taxon>
        <taxon>Halobacteriales</taxon>
        <taxon>Haloarculaceae</taxon>
        <taxon>Haloarcula</taxon>
    </lineage>
</organism>
<comment type="subcellular location">
    <subcellularLocation>
        <location evidence="1">Cell membrane</location>
        <topology evidence="1">Multi-pass membrane protein</topology>
    </subcellularLocation>
</comment>
<dbReference type="Proteomes" id="UP001268864">
    <property type="component" value="Unassembled WGS sequence"/>
</dbReference>
<protein>
    <submittedName>
        <fullName evidence="8">Lipopolysaccharide biosynthesis protein</fullName>
    </submittedName>
</protein>
<evidence type="ECO:0000256" key="1">
    <source>
        <dbReference type="ARBA" id="ARBA00004651"/>
    </source>
</evidence>
<keyword evidence="5 7" id="KW-1133">Transmembrane helix</keyword>
<evidence type="ECO:0000256" key="4">
    <source>
        <dbReference type="ARBA" id="ARBA00022692"/>
    </source>
</evidence>
<dbReference type="PANTHER" id="PTHR30250">
    <property type="entry name" value="PST FAMILY PREDICTED COLANIC ACID TRANSPORTER"/>
    <property type="match status" value="1"/>
</dbReference>
<reference evidence="8 9" key="1">
    <citation type="submission" date="2022-06" db="EMBL/GenBank/DDBJ databases">
        <title>Halomicroarcula sp. a new haloarchaeum isolate from saline soil.</title>
        <authorList>
            <person name="Strakova D."/>
            <person name="Galisteo C."/>
            <person name="Sanchez-Porro C."/>
            <person name="Ventosa A."/>
        </authorList>
    </citation>
    <scope>NUCLEOTIDE SEQUENCE [LARGE SCALE GENOMIC DNA]</scope>
    <source>
        <strain evidence="8 9">S3CR25-11</strain>
    </source>
</reference>
<dbReference type="Pfam" id="PF13440">
    <property type="entry name" value="Polysacc_synt_3"/>
    <property type="match status" value="1"/>
</dbReference>
<dbReference type="InterPro" id="IPR050833">
    <property type="entry name" value="Poly_Biosynth_Transport"/>
</dbReference>
<evidence type="ECO:0000256" key="7">
    <source>
        <dbReference type="SAM" id="Phobius"/>
    </source>
</evidence>
<feature type="transmembrane region" description="Helical" evidence="7">
    <location>
        <begin position="306"/>
        <end position="328"/>
    </location>
</feature>
<comment type="similarity">
    <text evidence="2">Belongs to the polysaccharide synthase family.</text>
</comment>
<sequence>MSDRLDRVLNWLVPSGSVLQRAVKSGMWVGITRVAMRSSQLIMLVVLARLLSPTQFGLMGISLLLLSGTRKFSRFGLDAALIQKKEKNVDSYLNTTWCLEIGRGLLLFGVLYAIAPFAATQFGEPNAEPLIRTLGLVPLLHGLRNPAVVYFEKDLAFHKSFIYQASGGLAQLIVGIGYALYSPTVWALVAASLAKPTVRTTVSYLLDDFRPWPRPDLGAAKELIEFGKWMTGGSILGFLSSEGDDAFVGWFLSATALGFYQYAYRMADLPATQMSGVLSQVTFPAYSELQRDLGEVRSAVLQTTRLTAFFAFPMAFGIALVAPSFVPVVLGEQWTPMVVSMQILAFYGLFHAITRNFGELWKSQGRPDIQVKLGLVRIACLAVTIWPAASLWGIEGVAVAVTGVYLFPMVPLDVYITAKMLETTSMQIYREFVYPFVAGVTMFGSLWYVQTMTEWSSLVELVVLIPAGAAIYAATAFLLESQFEWGIKQLFGMVVQGIR</sequence>
<evidence type="ECO:0000256" key="5">
    <source>
        <dbReference type="ARBA" id="ARBA00022989"/>
    </source>
</evidence>
<comment type="caution">
    <text evidence="8">The sequence shown here is derived from an EMBL/GenBank/DDBJ whole genome shotgun (WGS) entry which is preliminary data.</text>
</comment>
<dbReference type="RefSeq" id="WP_310899430.1">
    <property type="nucleotide sequence ID" value="NZ_JAMQOS010000001.1"/>
</dbReference>
<keyword evidence="6 7" id="KW-0472">Membrane</keyword>
<proteinExistence type="inferred from homology"/>
<keyword evidence="3" id="KW-1003">Cell membrane</keyword>
<feature type="transmembrane region" description="Helical" evidence="7">
    <location>
        <begin position="334"/>
        <end position="353"/>
    </location>
</feature>
<dbReference type="CDD" id="cd13127">
    <property type="entry name" value="MATE_tuaB_like"/>
    <property type="match status" value="1"/>
</dbReference>